<name>A0A5B7FMC3_PORTR</name>
<sequence>MEVLVRDPPIITPRPQPQYHGQVGEEVTLVCGGQGSPTPKVNWRRRDSHNLPRDRTSIIGGNLTIRNLHKSDHAYYECVVSNEIATLVTTTQLLVEGTTPHPPYNISAETQSFSIKLSWLPGYPGGKDWKQQYIVW</sequence>
<dbReference type="InterPro" id="IPR013783">
    <property type="entry name" value="Ig-like_fold"/>
</dbReference>
<comment type="caution">
    <text evidence="6">The sequence shown here is derived from an EMBL/GenBank/DDBJ whole genome shotgun (WGS) entry which is preliminary data.</text>
</comment>
<dbReference type="PROSITE" id="PS50835">
    <property type="entry name" value="IG_LIKE"/>
    <property type="match status" value="1"/>
</dbReference>
<dbReference type="FunFam" id="2.60.40.10:FF:001149">
    <property type="entry name" value="Turtle, isoform H"/>
    <property type="match status" value="1"/>
</dbReference>
<evidence type="ECO:0000313" key="6">
    <source>
        <dbReference type="EMBL" id="MPC46263.1"/>
    </source>
</evidence>
<dbReference type="InterPro" id="IPR007110">
    <property type="entry name" value="Ig-like_dom"/>
</dbReference>
<dbReference type="InterPro" id="IPR036179">
    <property type="entry name" value="Ig-like_dom_sf"/>
</dbReference>
<dbReference type="AlphaFoldDB" id="A0A5B7FMC3"/>
<dbReference type="PANTHER" id="PTHR12231:SF253">
    <property type="entry name" value="DPR-INTERACTING PROTEIN ETA, ISOFORM B-RELATED"/>
    <property type="match status" value="1"/>
</dbReference>
<keyword evidence="7" id="KW-1185">Reference proteome</keyword>
<keyword evidence="1" id="KW-0732">Signal</keyword>
<dbReference type="Proteomes" id="UP000324222">
    <property type="component" value="Unassembled WGS sequence"/>
</dbReference>
<dbReference type="EMBL" id="VSRR010007121">
    <property type="protein sequence ID" value="MPC46263.1"/>
    <property type="molecule type" value="Genomic_DNA"/>
</dbReference>
<dbReference type="InterPro" id="IPR003598">
    <property type="entry name" value="Ig_sub2"/>
</dbReference>
<dbReference type="Gene3D" id="2.60.40.10">
    <property type="entry name" value="Immunoglobulins"/>
    <property type="match status" value="1"/>
</dbReference>
<accession>A0A5B7FMC3</accession>
<evidence type="ECO:0000256" key="2">
    <source>
        <dbReference type="ARBA" id="ARBA00022737"/>
    </source>
</evidence>
<keyword evidence="4" id="KW-0393">Immunoglobulin domain</keyword>
<dbReference type="InterPro" id="IPR051170">
    <property type="entry name" value="Neural/epithelial_adhesion"/>
</dbReference>
<keyword evidence="2" id="KW-0677">Repeat</keyword>
<evidence type="ECO:0000259" key="5">
    <source>
        <dbReference type="PROSITE" id="PS50835"/>
    </source>
</evidence>
<proteinExistence type="predicted"/>
<protein>
    <submittedName>
        <fullName evidence="6">Protein turtle</fullName>
    </submittedName>
</protein>
<evidence type="ECO:0000313" key="7">
    <source>
        <dbReference type="Proteomes" id="UP000324222"/>
    </source>
</evidence>
<reference evidence="6 7" key="1">
    <citation type="submission" date="2019-05" db="EMBL/GenBank/DDBJ databases">
        <title>Another draft genome of Portunus trituberculatus and its Hox gene families provides insights of decapod evolution.</title>
        <authorList>
            <person name="Jeong J.-H."/>
            <person name="Song I."/>
            <person name="Kim S."/>
            <person name="Choi T."/>
            <person name="Kim D."/>
            <person name="Ryu S."/>
            <person name="Kim W."/>
        </authorList>
    </citation>
    <scope>NUCLEOTIDE SEQUENCE [LARGE SCALE GENOMIC DNA]</scope>
    <source>
        <tissue evidence="6">Muscle</tissue>
    </source>
</reference>
<gene>
    <name evidence="6" type="primary">tutl_1</name>
    <name evidence="6" type="ORF">E2C01_039977</name>
</gene>
<dbReference type="SMART" id="SM00409">
    <property type="entry name" value="IG"/>
    <property type="match status" value="1"/>
</dbReference>
<feature type="domain" description="Ig-like" evidence="5">
    <location>
        <begin position="9"/>
        <end position="89"/>
    </location>
</feature>
<dbReference type="PANTHER" id="PTHR12231">
    <property type="entry name" value="CTX-RELATED TYPE I TRANSMEMBRANE PROTEIN"/>
    <property type="match status" value="1"/>
</dbReference>
<dbReference type="InterPro" id="IPR003599">
    <property type="entry name" value="Ig_sub"/>
</dbReference>
<evidence type="ECO:0000256" key="3">
    <source>
        <dbReference type="ARBA" id="ARBA00023157"/>
    </source>
</evidence>
<dbReference type="OrthoDB" id="6234674at2759"/>
<evidence type="ECO:0000256" key="4">
    <source>
        <dbReference type="ARBA" id="ARBA00023319"/>
    </source>
</evidence>
<dbReference type="SMART" id="SM00408">
    <property type="entry name" value="IGc2"/>
    <property type="match status" value="1"/>
</dbReference>
<dbReference type="Pfam" id="PF13927">
    <property type="entry name" value="Ig_3"/>
    <property type="match status" value="1"/>
</dbReference>
<dbReference type="SUPFAM" id="SSF48726">
    <property type="entry name" value="Immunoglobulin"/>
    <property type="match status" value="1"/>
</dbReference>
<organism evidence="6 7">
    <name type="scientific">Portunus trituberculatus</name>
    <name type="common">Swimming crab</name>
    <name type="synonym">Neptunus trituberculatus</name>
    <dbReference type="NCBI Taxonomy" id="210409"/>
    <lineage>
        <taxon>Eukaryota</taxon>
        <taxon>Metazoa</taxon>
        <taxon>Ecdysozoa</taxon>
        <taxon>Arthropoda</taxon>
        <taxon>Crustacea</taxon>
        <taxon>Multicrustacea</taxon>
        <taxon>Malacostraca</taxon>
        <taxon>Eumalacostraca</taxon>
        <taxon>Eucarida</taxon>
        <taxon>Decapoda</taxon>
        <taxon>Pleocyemata</taxon>
        <taxon>Brachyura</taxon>
        <taxon>Eubrachyura</taxon>
        <taxon>Portunoidea</taxon>
        <taxon>Portunidae</taxon>
        <taxon>Portuninae</taxon>
        <taxon>Portunus</taxon>
    </lineage>
</organism>
<keyword evidence="3" id="KW-1015">Disulfide bond</keyword>
<evidence type="ECO:0000256" key="1">
    <source>
        <dbReference type="ARBA" id="ARBA00022729"/>
    </source>
</evidence>